<name>A0A6J4IJ78_9CHLR</name>
<dbReference type="EMBL" id="CADCTC010000129">
    <property type="protein sequence ID" value="CAA9251965.1"/>
    <property type="molecule type" value="Genomic_DNA"/>
</dbReference>
<sequence length="114" mass="12605">MPTQTIAQQRISTPETILPATNGTVLPDGVTIVEIEITATVWPTGPTYPACTLIFESSRGGNVWQEMTRQTFTVGLHPFTGAAPRVSIDLTNFGKRVRARLHPGTRLRHRVPHY</sequence>
<dbReference type="AlphaFoldDB" id="A0A6J4IJ78"/>
<gene>
    <name evidence="1" type="ORF">AVDCRST_MAG77-2139</name>
</gene>
<proteinExistence type="predicted"/>
<accession>A0A6J4IJ78</accession>
<reference evidence="1" key="1">
    <citation type="submission" date="2020-02" db="EMBL/GenBank/DDBJ databases">
        <authorList>
            <person name="Meier V. D."/>
        </authorList>
    </citation>
    <scope>NUCLEOTIDE SEQUENCE</scope>
    <source>
        <strain evidence="1">AVDCRST_MAG77</strain>
    </source>
</reference>
<organism evidence="1">
    <name type="scientific">uncultured Chloroflexota bacterium</name>
    <dbReference type="NCBI Taxonomy" id="166587"/>
    <lineage>
        <taxon>Bacteria</taxon>
        <taxon>Bacillati</taxon>
        <taxon>Chloroflexota</taxon>
        <taxon>environmental samples</taxon>
    </lineage>
</organism>
<protein>
    <submittedName>
        <fullName evidence="1">Uncharacterized protein</fullName>
    </submittedName>
</protein>
<evidence type="ECO:0000313" key="1">
    <source>
        <dbReference type="EMBL" id="CAA9251965.1"/>
    </source>
</evidence>